<feature type="transmembrane region" description="Helical" evidence="8">
    <location>
        <begin position="450"/>
        <end position="475"/>
    </location>
</feature>
<gene>
    <name evidence="10" type="ORF">LDAN0321_LOCUS17709</name>
</gene>
<comment type="subcellular location">
    <subcellularLocation>
        <location evidence="1">Membrane</location>
        <topology evidence="1">Multi-pass membrane protein</topology>
    </subcellularLocation>
</comment>
<evidence type="ECO:0000256" key="1">
    <source>
        <dbReference type="ARBA" id="ARBA00004141"/>
    </source>
</evidence>
<dbReference type="Pfam" id="PF00005">
    <property type="entry name" value="ABC_tran"/>
    <property type="match status" value="1"/>
</dbReference>
<feature type="transmembrane region" description="Helical" evidence="8">
    <location>
        <begin position="559"/>
        <end position="581"/>
    </location>
</feature>
<keyword evidence="2" id="KW-0813">Transport</keyword>
<dbReference type="AlphaFoldDB" id="A0A7S2LEQ2"/>
<evidence type="ECO:0000256" key="3">
    <source>
        <dbReference type="ARBA" id="ARBA00022692"/>
    </source>
</evidence>
<dbReference type="PANTHER" id="PTHR48041">
    <property type="entry name" value="ABC TRANSPORTER G FAMILY MEMBER 28"/>
    <property type="match status" value="1"/>
</dbReference>
<evidence type="ECO:0000256" key="8">
    <source>
        <dbReference type="SAM" id="Phobius"/>
    </source>
</evidence>
<feature type="transmembrane region" description="Helical" evidence="8">
    <location>
        <begin position="487"/>
        <end position="505"/>
    </location>
</feature>
<name>A0A7S2LEQ2_9STRA</name>
<dbReference type="GO" id="GO:0016887">
    <property type="term" value="F:ATP hydrolysis activity"/>
    <property type="evidence" value="ECO:0007669"/>
    <property type="project" value="InterPro"/>
</dbReference>
<keyword evidence="4" id="KW-0547">Nucleotide-binding</keyword>
<dbReference type="InterPro" id="IPR043926">
    <property type="entry name" value="ABCG_dom"/>
</dbReference>
<dbReference type="InterPro" id="IPR013525">
    <property type="entry name" value="ABC2_TM"/>
</dbReference>
<keyword evidence="7 8" id="KW-0472">Membrane</keyword>
<accession>A0A7S2LEQ2</accession>
<evidence type="ECO:0000256" key="6">
    <source>
        <dbReference type="ARBA" id="ARBA00022989"/>
    </source>
</evidence>
<reference evidence="10" key="1">
    <citation type="submission" date="2021-01" db="EMBL/GenBank/DDBJ databases">
        <authorList>
            <person name="Corre E."/>
            <person name="Pelletier E."/>
            <person name="Niang G."/>
            <person name="Scheremetjew M."/>
            <person name="Finn R."/>
            <person name="Kale V."/>
            <person name="Holt S."/>
            <person name="Cochrane G."/>
            <person name="Meng A."/>
            <person name="Brown T."/>
            <person name="Cohen L."/>
        </authorList>
    </citation>
    <scope>NUCLEOTIDE SEQUENCE</scope>
    <source>
        <strain evidence="10">B650</strain>
    </source>
</reference>
<dbReference type="InterPro" id="IPR050352">
    <property type="entry name" value="ABCG_transporters"/>
</dbReference>
<dbReference type="Pfam" id="PF19055">
    <property type="entry name" value="ABC2_membrane_7"/>
    <property type="match status" value="1"/>
</dbReference>
<dbReference type="InterPro" id="IPR003593">
    <property type="entry name" value="AAA+_ATPase"/>
</dbReference>
<dbReference type="PANTHER" id="PTHR48041:SF139">
    <property type="entry name" value="PROTEIN SCARLET"/>
    <property type="match status" value="1"/>
</dbReference>
<dbReference type="SMART" id="SM00382">
    <property type="entry name" value="AAA"/>
    <property type="match status" value="1"/>
</dbReference>
<feature type="domain" description="ABC transporter" evidence="9">
    <location>
        <begin position="16"/>
        <end position="262"/>
    </location>
</feature>
<protein>
    <recommendedName>
        <fullName evidence="9">ABC transporter domain-containing protein</fullName>
    </recommendedName>
</protein>
<dbReference type="GO" id="GO:0016020">
    <property type="term" value="C:membrane"/>
    <property type="evidence" value="ECO:0007669"/>
    <property type="project" value="UniProtKB-SubCell"/>
</dbReference>
<dbReference type="GO" id="GO:0005524">
    <property type="term" value="F:ATP binding"/>
    <property type="evidence" value="ECO:0007669"/>
    <property type="project" value="UniProtKB-KW"/>
</dbReference>
<organism evidence="10">
    <name type="scientific">Leptocylindrus danicus</name>
    <dbReference type="NCBI Taxonomy" id="163516"/>
    <lineage>
        <taxon>Eukaryota</taxon>
        <taxon>Sar</taxon>
        <taxon>Stramenopiles</taxon>
        <taxon>Ochrophyta</taxon>
        <taxon>Bacillariophyta</taxon>
        <taxon>Coscinodiscophyceae</taxon>
        <taxon>Chaetocerotophycidae</taxon>
        <taxon>Leptocylindrales</taxon>
        <taxon>Leptocylindraceae</taxon>
        <taxon>Leptocylindrus</taxon>
    </lineage>
</organism>
<proteinExistence type="predicted"/>
<evidence type="ECO:0000256" key="4">
    <source>
        <dbReference type="ARBA" id="ARBA00022741"/>
    </source>
</evidence>
<keyword evidence="5" id="KW-0067">ATP-binding</keyword>
<evidence type="ECO:0000256" key="2">
    <source>
        <dbReference type="ARBA" id="ARBA00022448"/>
    </source>
</evidence>
<feature type="transmembrane region" description="Helical" evidence="8">
    <location>
        <begin position="418"/>
        <end position="443"/>
    </location>
</feature>
<evidence type="ECO:0000313" key="10">
    <source>
        <dbReference type="EMBL" id="CAD9604196.1"/>
    </source>
</evidence>
<sequence>MRMDPFSPREGKELAWKGVNMTLTSKEGEKHLLTNIYGDVPKKNVTAIMGPSGAGKTSLLNILAGRASSHGNLTIESDVRLDGKTIDPTNPNNRKLVAFVAQDDSLPASTTPREAIKFSAKLRLPNTTTDDEIDNITERMLKELGLESCSDTFVGGPLLKGLSGGERKRTSVGVELVVKPDIVFLDEPTSGLDSFSAVQLVNLLHKVSNAGASVLMTIHQPSSEVFASLDYLLLLNKGRVMYNGRVEGVPASFGELGYPCPPNYNPSDHMMLVAQTVEETKLEADGFFPADTRDLPPVEKIGKSDATVDNTERVSKTTELKLLFEREMLNLKRDTVPLYIRFGITIFLNILYGLIFQGIGSKSTADSIAINSRFGALIMSILSVMFGTAQPALIALPSERPVFLREYYTNHYSVYTYFVSRFAVEAAITFAQVMVQAVLTYFLMELTMKFYTLVLILYAIAMASTAVAILMGAFVEDVAVAQELMPLLFVPQMLFAGFFIATDLLPDYIRWAQYLCSLTYAIRLALVYEFDDCSDDGPDGIENCENLLDYTKAKELDIYVYWAILIALFAVFRVLAMFSLAKNASKFY</sequence>
<dbReference type="PROSITE" id="PS50893">
    <property type="entry name" value="ABC_TRANSPORTER_2"/>
    <property type="match status" value="1"/>
</dbReference>
<keyword evidence="3 8" id="KW-0812">Transmembrane</keyword>
<dbReference type="InterPro" id="IPR003439">
    <property type="entry name" value="ABC_transporter-like_ATP-bd"/>
</dbReference>
<dbReference type="InterPro" id="IPR027417">
    <property type="entry name" value="P-loop_NTPase"/>
</dbReference>
<keyword evidence="6 8" id="KW-1133">Transmembrane helix</keyword>
<dbReference type="Gene3D" id="3.40.50.300">
    <property type="entry name" value="P-loop containing nucleotide triphosphate hydrolases"/>
    <property type="match status" value="1"/>
</dbReference>
<feature type="transmembrane region" description="Helical" evidence="8">
    <location>
        <begin position="338"/>
        <end position="355"/>
    </location>
</feature>
<dbReference type="Pfam" id="PF01061">
    <property type="entry name" value="ABC2_membrane"/>
    <property type="match status" value="1"/>
</dbReference>
<dbReference type="EMBL" id="HBGY01028649">
    <property type="protein sequence ID" value="CAD9604196.1"/>
    <property type="molecule type" value="Transcribed_RNA"/>
</dbReference>
<evidence type="ECO:0000256" key="7">
    <source>
        <dbReference type="ARBA" id="ARBA00023136"/>
    </source>
</evidence>
<evidence type="ECO:0000256" key="5">
    <source>
        <dbReference type="ARBA" id="ARBA00022840"/>
    </source>
</evidence>
<feature type="transmembrane region" description="Helical" evidence="8">
    <location>
        <begin position="376"/>
        <end position="398"/>
    </location>
</feature>
<dbReference type="SUPFAM" id="SSF52540">
    <property type="entry name" value="P-loop containing nucleoside triphosphate hydrolases"/>
    <property type="match status" value="1"/>
</dbReference>
<dbReference type="GO" id="GO:0140359">
    <property type="term" value="F:ABC-type transporter activity"/>
    <property type="evidence" value="ECO:0007669"/>
    <property type="project" value="InterPro"/>
</dbReference>
<evidence type="ECO:0000259" key="9">
    <source>
        <dbReference type="PROSITE" id="PS50893"/>
    </source>
</evidence>